<evidence type="ECO:0000313" key="1">
    <source>
        <dbReference type="EMBL" id="MFD2741732.1"/>
    </source>
</evidence>
<reference evidence="2" key="1">
    <citation type="journal article" date="2019" name="Int. J. Syst. Evol. Microbiol.">
        <title>The Global Catalogue of Microorganisms (GCM) 10K type strain sequencing project: providing services to taxonomists for standard genome sequencing and annotation.</title>
        <authorList>
            <consortium name="The Broad Institute Genomics Platform"/>
            <consortium name="The Broad Institute Genome Sequencing Center for Infectious Disease"/>
            <person name="Wu L."/>
            <person name="Ma J."/>
        </authorList>
    </citation>
    <scope>NUCLEOTIDE SEQUENCE [LARGE SCALE GENOMIC DNA]</scope>
    <source>
        <strain evidence="2">TISTR 2562</strain>
    </source>
</reference>
<dbReference type="Proteomes" id="UP001597474">
    <property type="component" value="Unassembled WGS sequence"/>
</dbReference>
<gene>
    <name evidence="1" type="ORF">ACFSUD_19445</name>
</gene>
<accession>A0ABW5UAH8</accession>
<sequence>MRFVRHPFFERNLIGIVDHIVEVTDGDAAAALRRLDEIDLLLEAIVENPTSGVRLEGKLDGWMVRHGGVRHRLTIVFKPDIEAATVYLALAALGGRNWMKLAANRQNFSGYE</sequence>
<proteinExistence type="predicted"/>
<dbReference type="RefSeq" id="WP_386376159.1">
    <property type="nucleotide sequence ID" value="NZ_JBHUMP010000052.1"/>
</dbReference>
<name>A0ABW5UAH8_9RHOB</name>
<protein>
    <submittedName>
        <fullName evidence="1">Type II toxin-antitoxin system RelE/ParE family toxin</fullName>
    </submittedName>
</protein>
<evidence type="ECO:0000313" key="2">
    <source>
        <dbReference type="Proteomes" id="UP001597474"/>
    </source>
</evidence>
<organism evidence="1 2">
    <name type="scientific">Sulfitobacter aestuarii</name>
    <dbReference type="NCBI Taxonomy" id="2161676"/>
    <lineage>
        <taxon>Bacteria</taxon>
        <taxon>Pseudomonadati</taxon>
        <taxon>Pseudomonadota</taxon>
        <taxon>Alphaproteobacteria</taxon>
        <taxon>Rhodobacterales</taxon>
        <taxon>Roseobacteraceae</taxon>
        <taxon>Sulfitobacter</taxon>
    </lineage>
</organism>
<keyword evidence="2" id="KW-1185">Reference proteome</keyword>
<comment type="caution">
    <text evidence="1">The sequence shown here is derived from an EMBL/GenBank/DDBJ whole genome shotgun (WGS) entry which is preliminary data.</text>
</comment>
<dbReference type="EMBL" id="JBHUMP010000052">
    <property type="protein sequence ID" value="MFD2741732.1"/>
    <property type="molecule type" value="Genomic_DNA"/>
</dbReference>